<keyword evidence="3" id="KW-0663">Pyridoxal phosphate</keyword>
<dbReference type="PANTHER" id="PTHR11680">
    <property type="entry name" value="SERINE HYDROXYMETHYLTRANSFERASE"/>
    <property type="match status" value="1"/>
</dbReference>
<comment type="caution">
    <text evidence="5">The sequence shown here is derived from an EMBL/GenBank/DDBJ whole genome shotgun (WGS) entry which is preliminary data.</text>
</comment>
<dbReference type="InterPro" id="IPR015421">
    <property type="entry name" value="PyrdxlP-dep_Trfase_major"/>
</dbReference>
<evidence type="ECO:0000256" key="1">
    <source>
        <dbReference type="ARBA" id="ARBA00001528"/>
    </source>
</evidence>
<dbReference type="InterPro" id="IPR015422">
    <property type="entry name" value="PyrdxlP-dep_Trfase_small"/>
</dbReference>
<proteinExistence type="predicted"/>
<dbReference type="InterPro" id="IPR049943">
    <property type="entry name" value="Ser_HO-MeTrfase-like"/>
</dbReference>
<comment type="catalytic activity">
    <reaction evidence="1">
        <text>(6R)-5,10-methylene-5,6,7,8-tetrahydrofolate + glycine + H2O = (6S)-5,6,7,8-tetrahydrofolate + L-serine</text>
        <dbReference type="Rhea" id="RHEA:15481"/>
        <dbReference type="ChEBI" id="CHEBI:15377"/>
        <dbReference type="ChEBI" id="CHEBI:15636"/>
        <dbReference type="ChEBI" id="CHEBI:33384"/>
        <dbReference type="ChEBI" id="CHEBI:57305"/>
        <dbReference type="ChEBI" id="CHEBI:57453"/>
        <dbReference type="EC" id="2.1.2.1"/>
    </reaction>
</comment>
<evidence type="ECO:0000256" key="2">
    <source>
        <dbReference type="ARBA" id="ARBA00001933"/>
    </source>
</evidence>
<dbReference type="Pfam" id="PF00464">
    <property type="entry name" value="SHMT"/>
    <property type="match status" value="1"/>
</dbReference>
<feature type="domain" description="Serine hydroxymethyltransferase-like" evidence="4">
    <location>
        <begin position="7"/>
        <end position="89"/>
    </location>
</feature>
<reference evidence="5 6" key="1">
    <citation type="journal article" date="2023" name="Plants (Basel)">
        <title>Bridging the Gap: Combining Genomics and Transcriptomics Approaches to Understand Stylosanthes scabra, an Orphan Legume from the Brazilian Caatinga.</title>
        <authorList>
            <person name="Ferreira-Neto J.R.C."/>
            <person name="da Silva M.D."/>
            <person name="Binneck E."/>
            <person name="de Melo N.F."/>
            <person name="da Silva R.H."/>
            <person name="de Melo A.L.T.M."/>
            <person name="Pandolfi V."/>
            <person name="Bustamante F.O."/>
            <person name="Brasileiro-Vidal A.C."/>
            <person name="Benko-Iseppon A.M."/>
        </authorList>
    </citation>
    <scope>NUCLEOTIDE SEQUENCE [LARGE SCALE GENOMIC DNA]</scope>
    <source>
        <tissue evidence="5">Leaves</tissue>
    </source>
</reference>
<gene>
    <name evidence="5" type="ORF">PIB30_074087</name>
</gene>
<sequence>MILNFGNDFEQKIYFDLYLSTKGSLYNYHISGLAISFKQAIALGCKIYMEQVKRNAAALTSALLKRKCRLVIDGIDNHLLLWDIGALELVDSQDPKGLGEWFNRAPEEWKLDSIHWKQEWRNCSERCKILSKCSIPESIPLRIIERREQRKDL</sequence>
<evidence type="ECO:0000259" key="4">
    <source>
        <dbReference type="Pfam" id="PF00464"/>
    </source>
</evidence>
<dbReference type="Gene3D" id="3.90.1150.10">
    <property type="entry name" value="Aspartate Aminotransferase, domain 1"/>
    <property type="match status" value="1"/>
</dbReference>
<evidence type="ECO:0000256" key="3">
    <source>
        <dbReference type="ARBA" id="ARBA00022898"/>
    </source>
</evidence>
<keyword evidence="6" id="KW-1185">Reference proteome</keyword>
<protein>
    <recommendedName>
        <fullName evidence="4">Serine hydroxymethyltransferase-like domain-containing protein</fullName>
    </recommendedName>
</protein>
<dbReference type="PANTHER" id="PTHR11680:SF7">
    <property type="entry name" value="SERINE HYDROXYMETHYLTRANSFERASE 7"/>
    <property type="match status" value="1"/>
</dbReference>
<comment type="cofactor">
    <cofactor evidence="2">
        <name>pyridoxal 5'-phosphate</name>
        <dbReference type="ChEBI" id="CHEBI:597326"/>
    </cofactor>
</comment>
<dbReference type="SUPFAM" id="SSF53383">
    <property type="entry name" value="PLP-dependent transferases"/>
    <property type="match status" value="1"/>
</dbReference>
<accession>A0ABU6XPV2</accession>
<evidence type="ECO:0000313" key="6">
    <source>
        <dbReference type="Proteomes" id="UP001341840"/>
    </source>
</evidence>
<evidence type="ECO:0000313" key="5">
    <source>
        <dbReference type="EMBL" id="MED6199241.1"/>
    </source>
</evidence>
<organism evidence="5 6">
    <name type="scientific">Stylosanthes scabra</name>
    <dbReference type="NCBI Taxonomy" id="79078"/>
    <lineage>
        <taxon>Eukaryota</taxon>
        <taxon>Viridiplantae</taxon>
        <taxon>Streptophyta</taxon>
        <taxon>Embryophyta</taxon>
        <taxon>Tracheophyta</taxon>
        <taxon>Spermatophyta</taxon>
        <taxon>Magnoliopsida</taxon>
        <taxon>eudicotyledons</taxon>
        <taxon>Gunneridae</taxon>
        <taxon>Pentapetalae</taxon>
        <taxon>rosids</taxon>
        <taxon>fabids</taxon>
        <taxon>Fabales</taxon>
        <taxon>Fabaceae</taxon>
        <taxon>Papilionoideae</taxon>
        <taxon>50 kb inversion clade</taxon>
        <taxon>dalbergioids sensu lato</taxon>
        <taxon>Dalbergieae</taxon>
        <taxon>Pterocarpus clade</taxon>
        <taxon>Stylosanthes</taxon>
    </lineage>
</organism>
<dbReference type="Proteomes" id="UP001341840">
    <property type="component" value="Unassembled WGS sequence"/>
</dbReference>
<dbReference type="InterPro" id="IPR015424">
    <property type="entry name" value="PyrdxlP-dep_Trfase"/>
</dbReference>
<name>A0ABU6XPV2_9FABA</name>
<dbReference type="Gene3D" id="3.40.640.10">
    <property type="entry name" value="Type I PLP-dependent aspartate aminotransferase-like (Major domain)"/>
    <property type="match status" value="1"/>
</dbReference>
<dbReference type="EMBL" id="JASCZI010212361">
    <property type="protein sequence ID" value="MED6199241.1"/>
    <property type="molecule type" value="Genomic_DNA"/>
</dbReference>
<dbReference type="InterPro" id="IPR039429">
    <property type="entry name" value="SHMT-like_dom"/>
</dbReference>